<organism evidence="2 3">
    <name type="scientific">Xyrichtys novacula</name>
    <name type="common">Pearly razorfish</name>
    <name type="synonym">Hemipteronotus novacula</name>
    <dbReference type="NCBI Taxonomy" id="13765"/>
    <lineage>
        <taxon>Eukaryota</taxon>
        <taxon>Metazoa</taxon>
        <taxon>Chordata</taxon>
        <taxon>Craniata</taxon>
        <taxon>Vertebrata</taxon>
        <taxon>Euteleostomi</taxon>
        <taxon>Actinopterygii</taxon>
        <taxon>Neopterygii</taxon>
        <taxon>Teleostei</taxon>
        <taxon>Neoteleostei</taxon>
        <taxon>Acanthomorphata</taxon>
        <taxon>Eupercaria</taxon>
        <taxon>Labriformes</taxon>
        <taxon>Labridae</taxon>
        <taxon>Xyrichtys</taxon>
    </lineage>
</organism>
<reference evidence="2" key="1">
    <citation type="submission" date="2023-08" db="EMBL/GenBank/DDBJ databases">
        <authorList>
            <person name="Alioto T."/>
            <person name="Alioto T."/>
            <person name="Gomez Garrido J."/>
        </authorList>
    </citation>
    <scope>NUCLEOTIDE SEQUENCE</scope>
</reference>
<evidence type="ECO:0000313" key="3">
    <source>
        <dbReference type="Proteomes" id="UP001178508"/>
    </source>
</evidence>
<evidence type="ECO:0000256" key="1">
    <source>
        <dbReference type="SAM" id="MobiDB-lite"/>
    </source>
</evidence>
<keyword evidence="3" id="KW-1185">Reference proteome</keyword>
<evidence type="ECO:0008006" key="4">
    <source>
        <dbReference type="Google" id="ProtNLM"/>
    </source>
</evidence>
<feature type="region of interest" description="Disordered" evidence="1">
    <location>
        <begin position="40"/>
        <end position="59"/>
    </location>
</feature>
<proteinExistence type="predicted"/>
<dbReference type="Proteomes" id="UP001178508">
    <property type="component" value="Chromosome 24"/>
</dbReference>
<dbReference type="AlphaFoldDB" id="A0AAV1HSQ5"/>
<accession>A0AAV1HSQ5</accession>
<gene>
    <name evidence="2" type="ORF">XNOV1_A021177</name>
</gene>
<evidence type="ECO:0000313" key="2">
    <source>
        <dbReference type="EMBL" id="CAJ1087803.1"/>
    </source>
</evidence>
<dbReference type="EMBL" id="OY660887">
    <property type="protein sequence ID" value="CAJ1087803.1"/>
    <property type="molecule type" value="Genomic_DNA"/>
</dbReference>
<name>A0AAV1HSQ5_XYRNO</name>
<protein>
    <recommendedName>
        <fullName evidence="4">Histone H2A</fullName>
    </recommendedName>
</protein>
<sequence>MEAGEVQRRGAASQRLIGGHLAPLMFAALIQEVIEVIQEGSADTTRPGQDRKTTNNLTTTEGSARVAQIHIHEEITEKRRLWRRGGGFR</sequence>